<accession>T0S0R6</accession>
<keyword evidence="1" id="KW-0472">Membrane</keyword>
<evidence type="ECO:0000256" key="1">
    <source>
        <dbReference type="SAM" id="Phobius"/>
    </source>
</evidence>
<name>T0S0R6_SAPDV</name>
<sequence>MSAVLPAAPSPPAAVVAVSRRSLYVSLAWALYVVLSPMQAYLYESYPWQIETPVDRPSVDGNWRDASVYWLNYSQHRAAFLPGAPYKHDVAGSMDMHRMTVNLSAPIPSNACHKSFVYTLNNGALLSTSLQDTLCAFAAEPSRRGVGGCQQNHALHLEASIICMWIVPGNDLEESAEAGIYTYYSSFRMSPSVGFLKAKLMLRMALVLYMVFLVWRLYYRVVIQAIASCQRYPASRVTLFVGDPTSLVLGDLVSTLGMCVDLWLSAPVIGSAMLAVVQVDALWFHFTAYVYLSRTAWLAYAFMSGLTQVLKKRGAEDHFTPLDPTVLWLTASLVAGPLTYAQGQSSVFVQLYLWFFNAPAVHPSTIQVLYALVVFFLTISLLPMLLGWGRVPLLPVLIAPSAGATLSKFASPAFNDYKHQLLWRLIMGRNLLQTPGLHFKGGGIYAFCQTLPAMRQSPCLSQRGTDCFAVLYDDKGDATACIRLSLMTTLDVHQRGLEVATGVDDQVFGHVAIEVDKTTNAAIYRLTKPLGACQWLE</sequence>
<dbReference type="RefSeq" id="XP_008610428.1">
    <property type="nucleotide sequence ID" value="XM_008612206.1"/>
</dbReference>
<feature type="transmembrane region" description="Helical" evidence="1">
    <location>
        <begin position="368"/>
        <end position="388"/>
    </location>
</feature>
<evidence type="ECO:0000313" key="2">
    <source>
        <dbReference type="EMBL" id="EQC36322.1"/>
    </source>
</evidence>
<keyword evidence="1" id="KW-0812">Transmembrane</keyword>
<dbReference type="AlphaFoldDB" id="T0S0R6"/>
<keyword evidence="1" id="KW-1133">Transmembrane helix</keyword>
<reference evidence="2 3" key="1">
    <citation type="submission" date="2012-04" db="EMBL/GenBank/DDBJ databases">
        <title>The Genome Sequence of Saprolegnia declina VS20.</title>
        <authorList>
            <consortium name="The Broad Institute Genome Sequencing Platform"/>
            <person name="Russ C."/>
            <person name="Nusbaum C."/>
            <person name="Tyler B."/>
            <person name="van West P."/>
            <person name="Dieguez-Uribeondo J."/>
            <person name="de Bruijn I."/>
            <person name="Tripathy S."/>
            <person name="Jiang R."/>
            <person name="Young S.K."/>
            <person name="Zeng Q."/>
            <person name="Gargeya S."/>
            <person name="Fitzgerald M."/>
            <person name="Haas B."/>
            <person name="Abouelleil A."/>
            <person name="Alvarado L."/>
            <person name="Arachchi H.M."/>
            <person name="Berlin A."/>
            <person name="Chapman S.B."/>
            <person name="Goldberg J."/>
            <person name="Griggs A."/>
            <person name="Gujja S."/>
            <person name="Hansen M."/>
            <person name="Howarth C."/>
            <person name="Imamovic A."/>
            <person name="Larimer J."/>
            <person name="McCowen C."/>
            <person name="Montmayeur A."/>
            <person name="Murphy C."/>
            <person name="Neiman D."/>
            <person name="Pearson M."/>
            <person name="Priest M."/>
            <person name="Roberts A."/>
            <person name="Saif S."/>
            <person name="Shea T."/>
            <person name="Sisk P."/>
            <person name="Sykes S."/>
            <person name="Wortman J."/>
            <person name="Nusbaum C."/>
            <person name="Birren B."/>
        </authorList>
    </citation>
    <scope>NUCLEOTIDE SEQUENCE [LARGE SCALE GENOMIC DNA]</scope>
    <source>
        <strain evidence="2 3">VS20</strain>
    </source>
</reference>
<protein>
    <submittedName>
        <fullName evidence="2">Uncharacterized protein</fullName>
    </submittedName>
</protein>
<gene>
    <name evidence="2" type="ORF">SDRG_06427</name>
</gene>
<feature type="transmembrane region" description="Helical" evidence="1">
    <location>
        <begin position="288"/>
        <end position="306"/>
    </location>
</feature>
<dbReference type="GeneID" id="19947154"/>
<proteinExistence type="predicted"/>
<dbReference type="InParanoid" id="T0S0R6"/>
<dbReference type="OMA" id="WFHFTAY"/>
<dbReference type="VEuPathDB" id="FungiDB:SDRG_06427"/>
<organism evidence="2 3">
    <name type="scientific">Saprolegnia diclina (strain VS20)</name>
    <dbReference type="NCBI Taxonomy" id="1156394"/>
    <lineage>
        <taxon>Eukaryota</taxon>
        <taxon>Sar</taxon>
        <taxon>Stramenopiles</taxon>
        <taxon>Oomycota</taxon>
        <taxon>Saprolegniomycetes</taxon>
        <taxon>Saprolegniales</taxon>
        <taxon>Saprolegniaceae</taxon>
        <taxon>Saprolegnia</taxon>
    </lineage>
</organism>
<dbReference type="OrthoDB" id="79579at2759"/>
<feature type="transmembrane region" description="Helical" evidence="1">
    <location>
        <begin position="252"/>
        <end position="276"/>
    </location>
</feature>
<evidence type="ECO:0000313" key="3">
    <source>
        <dbReference type="Proteomes" id="UP000030762"/>
    </source>
</evidence>
<dbReference type="EMBL" id="JH767148">
    <property type="protein sequence ID" value="EQC36322.1"/>
    <property type="molecule type" value="Genomic_DNA"/>
</dbReference>
<keyword evidence="3" id="KW-1185">Reference proteome</keyword>
<dbReference type="Proteomes" id="UP000030762">
    <property type="component" value="Unassembled WGS sequence"/>
</dbReference>
<feature type="transmembrane region" description="Helical" evidence="1">
    <location>
        <begin position="200"/>
        <end position="218"/>
    </location>
</feature>